<dbReference type="OrthoDB" id="5570013at2759"/>
<evidence type="ECO:0000313" key="3">
    <source>
        <dbReference type="EMBL" id="EDP43669.1"/>
    </source>
</evidence>
<evidence type="ECO:0000256" key="1">
    <source>
        <dbReference type="SAM" id="MobiDB-lite"/>
    </source>
</evidence>
<reference evidence="3 4" key="1">
    <citation type="journal article" date="2007" name="Proc. Natl. Acad. Sci. U.S.A.">
        <title>Dandruff-associated Malassezia genomes reveal convergent and divergent virulence traits shared with plant and human fungal pathogens.</title>
        <authorList>
            <person name="Xu J."/>
            <person name="Saunders C.W."/>
            <person name="Hu P."/>
            <person name="Grant R.A."/>
            <person name="Boekhout T."/>
            <person name="Kuramae E.E."/>
            <person name="Kronstad J.W."/>
            <person name="Deangelis Y.M."/>
            <person name="Reeder N.L."/>
            <person name="Johnstone K.R."/>
            <person name="Leland M."/>
            <person name="Fieno A.M."/>
            <person name="Begley W.M."/>
            <person name="Sun Y."/>
            <person name="Lacey M.P."/>
            <person name="Chaudhary T."/>
            <person name="Keough T."/>
            <person name="Chu L."/>
            <person name="Sears R."/>
            <person name="Yuan B."/>
            <person name="Dawson T.L.Jr."/>
        </authorList>
    </citation>
    <scope>NUCLEOTIDE SEQUENCE [LARGE SCALE GENOMIC DNA]</scope>
    <source>
        <strain evidence="4">ATCC MYA-4612 / CBS 7966</strain>
    </source>
</reference>
<sequence>MTQRDADPLLEEGADDDHVFMLDDDAQYVMPQPRRYLYAPISYEQAMRPQRSKWDLMYWYELAREHRHILDMFRPSDRVKAAVSRVYATLCVLWPQNRMHQTILIVFSLWILLSYANWAVSEALPKSKKEDLMVYWDFGSRLQHDLENITLEPRPGHGTIAQRADWRFLRCYSTHRPLRFVDAVACQKHWNFTMAAFPANDSLQSTDHSYIYVNPVLKEALDWYPTKRADEDADFQARPSAKAPANVYIVSHATPEADPLQNHIFVDVIATYDKQAWPLFAHAFVAKMSHGLFSEGLEIVTDERPVADYSSPGHDPLRFDILVSVPAGHPISGLSIDMNEGDVHVLTQYAFEEAKRIRRLANGQQRSVFSWLYFQKDDDVVLSPAEFAQMQQLAAHEHFFGHLNMYTRYGGMYLAGYLRASSEIIARAVHGVVQSASNLLANDIYLWTEKGDVTLLPNATVYANSLLHMASHTGSIVSHNQTEVFGTKTTVKTHDGSIEGPALWHANFSLAMQSENGPIDAAVSVEKPQLMYVPYDDFLRTEQGRRVETQFHTHSGAVSVNYVAHTPGVPLKSSVSSDEGDVHVRLHSNFEGPWRVQGTHIAMSAPNMPAGRHFETLTSHQDEAPEWLTGRVLYDADARGPSPPTDEKTPVHLEPGKTPLDYGADSLVQSDGARASLSFV</sequence>
<dbReference type="KEGG" id="mgl:MGL_1882"/>
<protein>
    <recommendedName>
        <fullName evidence="2">DUF7330 domain-containing protein</fullName>
    </recommendedName>
</protein>
<dbReference type="VEuPathDB" id="FungiDB:MGL_1882"/>
<dbReference type="InParanoid" id="A8PZ25"/>
<feature type="compositionally biased region" description="Basic and acidic residues" evidence="1">
    <location>
        <begin position="645"/>
        <end position="655"/>
    </location>
</feature>
<organism evidence="3 4">
    <name type="scientific">Malassezia globosa (strain ATCC MYA-4612 / CBS 7966)</name>
    <name type="common">Dandruff-associated fungus</name>
    <dbReference type="NCBI Taxonomy" id="425265"/>
    <lineage>
        <taxon>Eukaryota</taxon>
        <taxon>Fungi</taxon>
        <taxon>Dikarya</taxon>
        <taxon>Basidiomycota</taxon>
        <taxon>Ustilaginomycotina</taxon>
        <taxon>Malasseziomycetes</taxon>
        <taxon>Malasseziales</taxon>
        <taxon>Malasseziaceae</taxon>
        <taxon>Malassezia</taxon>
    </lineage>
</organism>
<name>A8PZ25_MALGO</name>
<dbReference type="InterPro" id="IPR055754">
    <property type="entry name" value="DUF7330"/>
</dbReference>
<feature type="domain" description="DUF7330" evidence="2">
    <location>
        <begin position="510"/>
        <end position="600"/>
    </location>
</feature>
<accession>A8PZ25</accession>
<dbReference type="AlphaFoldDB" id="A8PZ25"/>
<dbReference type="OMA" id="WHNCASI"/>
<gene>
    <name evidence="3" type="ORF">MGL_1882</name>
</gene>
<proteinExistence type="predicted"/>
<dbReference type="GeneID" id="5855190"/>
<comment type="caution">
    <text evidence="3">The sequence shown here is derived from an EMBL/GenBank/DDBJ whole genome shotgun (WGS) entry which is preliminary data.</text>
</comment>
<dbReference type="EMBL" id="AAYY01000006">
    <property type="protein sequence ID" value="EDP43669.1"/>
    <property type="molecule type" value="Genomic_DNA"/>
</dbReference>
<dbReference type="Pfam" id="PF24016">
    <property type="entry name" value="DUF7330"/>
    <property type="match status" value="1"/>
</dbReference>
<evidence type="ECO:0000259" key="2">
    <source>
        <dbReference type="Pfam" id="PF24016"/>
    </source>
</evidence>
<dbReference type="RefSeq" id="XP_001730883.1">
    <property type="nucleotide sequence ID" value="XM_001730831.1"/>
</dbReference>
<evidence type="ECO:0000313" key="4">
    <source>
        <dbReference type="Proteomes" id="UP000008837"/>
    </source>
</evidence>
<keyword evidence="4" id="KW-1185">Reference proteome</keyword>
<dbReference type="Proteomes" id="UP000008837">
    <property type="component" value="Unassembled WGS sequence"/>
</dbReference>
<feature type="region of interest" description="Disordered" evidence="1">
    <location>
        <begin position="636"/>
        <end position="665"/>
    </location>
</feature>